<dbReference type="InterPro" id="IPR012658">
    <property type="entry name" value="YheV"/>
</dbReference>
<dbReference type="RefSeq" id="WP_239986938.1">
    <property type="nucleotide sequence ID" value="NZ_QAON01000001.1"/>
</dbReference>
<evidence type="ECO:0000313" key="2">
    <source>
        <dbReference type="Proteomes" id="UP000244223"/>
    </source>
</evidence>
<dbReference type="Proteomes" id="UP000244223">
    <property type="component" value="Unassembled WGS sequence"/>
</dbReference>
<proteinExistence type="predicted"/>
<protein>
    <submittedName>
        <fullName evidence="1">Uncharacterized protein</fullName>
    </submittedName>
</protein>
<name>A0A2T5J4B4_9GAMM</name>
<reference evidence="1 2" key="1">
    <citation type="submission" date="2018-04" db="EMBL/GenBank/DDBJ databases">
        <title>Genomic Encyclopedia of Archaeal and Bacterial Type Strains, Phase II (KMG-II): from individual species to whole genera.</title>
        <authorList>
            <person name="Goeker M."/>
        </authorList>
    </citation>
    <scope>NUCLEOTIDE SEQUENCE [LARGE SCALE GENOMIC DNA]</scope>
    <source>
        <strain evidence="1 2">DSM 5822</strain>
    </source>
</reference>
<comment type="caution">
    <text evidence="1">The sequence shown here is derived from an EMBL/GenBank/DDBJ whole genome shotgun (WGS) entry which is preliminary data.</text>
</comment>
<keyword evidence="2" id="KW-1185">Reference proteome</keyword>
<dbReference type="Pfam" id="PF09526">
    <property type="entry name" value="DUF2387"/>
    <property type="match status" value="1"/>
</dbReference>
<gene>
    <name evidence="1" type="ORF">C8N29_101469</name>
</gene>
<sequence>MIKKRFIAGATCKQCQKQDVIRWCKDAINDQEWIECVSCGYHENRADAVMQAEHPQPQENIVNIVKFT</sequence>
<dbReference type="NCBIfam" id="TIGR02443">
    <property type="entry name" value="YheV family putative zinc ribbon protein"/>
    <property type="match status" value="1"/>
</dbReference>
<organism evidence="1 2">
    <name type="scientific">Agitococcus lubricus</name>
    <dbReference type="NCBI Taxonomy" id="1077255"/>
    <lineage>
        <taxon>Bacteria</taxon>
        <taxon>Pseudomonadati</taxon>
        <taxon>Pseudomonadota</taxon>
        <taxon>Gammaproteobacteria</taxon>
        <taxon>Moraxellales</taxon>
        <taxon>Moraxellaceae</taxon>
        <taxon>Agitococcus</taxon>
    </lineage>
</organism>
<evidence type="ECO:0000313" key="1">
    <source>
        <dbReference type="EMBL" id="PTQ91396.1"/>
    </source>
</evidence>
<dbReference type="AlphaFoldDB" id="A0A2T5J4B4"/>
<accession>A0A2T5J4B4</accession>
<dbReference type="EMBL" id="QAON01000001">
    <property type="protein sequence ID" value="PTQ91396.1"/>
    <property type="molecule type" value="Genomic_DNA"/>
</dbReference>